<comment type="caution">
    <text evidence="1">The sequence shown here is derived from an EMBL/GenBank/DDBJ whole genome shotgun (WGS) entry which is preliminary data.</text>
</comment>
<reference evidence="1 2" key="1">
    <citation type="submission" date="2018-08" db="EMBL/GenBank/DDBJ databases">
        <title>A genome reference for cultivated species of the human gut microbiota.</title>
        <authorList>
            <person name="Zou Y."/>
            <person name="Xue W."/>
            <person name="Luo G."/>
        </authorList>
    </citation>
    <scope>NUCLEOTIDE SEQUENCE [LARGE SCALE GENOMIC DNA]</scope>
    <source>
        <strain evidence="1 2">AF36-7BH</strain>
    </source>
</reference>
<dbReference type="EMBL" id="QROY01000002">
    <property type="protein sequence ID" value="RHL71217.1"/>
    <property type="molecule type" value="Genomic_DNA"/>
</dbReference>
<proteinExistence type="predicted"/>
<dbReference type="RefSeq" id="WP_118369954.1">
    <property type="nucleotide sequence ID" value="NZ_QROY01000002.1"/>
</dbReference>
<sequence>MQIEKVDSTLNGDPIKCGHFNSSMYDSYIEFPVNLDTGKKYTIHGYIKSSVAGQISCEGVTSNVSTEWSHVVMTITPSQQKSLELKFYPGEFWIYEWKLEVGEVNSNWTPSPLDAKYDLISLGSEVQQLSDSIIQKVWKEDISDATKEINKSMTTIGQNAEKIYWLIDKNSKNQASMSLTSDLYKLVAENINLAGKVTFESFSSAMQENWNGLSNTVNNSISKVTTEYYKSTSSEEPLDGKWSEASPLWEEGYYIWSRTVSTNLNGDNEVSEPVCITGNKGSDGVGISSIISQYYLSSSSTELKDGSWIDNESPTWVKGKYIWTRSKITWDNGDATTTTAVLAKALNTANENAVAAWNTTQDIIKNIYVTNKTTIDGGRIETGTVTADAIATDAIVSKNYVKDSTGSFLNLADGSFDSKYLKWDSTGVITATSGNIAGWEINEDGLYTNSLKSLCSFFINNLSDFDYETVANNRNLMQYLAYNTCLFYIDTKGSLGAAEITTNKVIINGVSSANESLTVSGNVKIKGGLDISNSAYFTEPSKIEISHYGQTKHPAMYTTNPITFDWDGSCLRVYVDNTIVASWVWGEQRWE</sequence>
<dbReference type="Proteomes" id="UP000285201">
    <property type="component" value="Unassembled WGS sequence"/>
</dbReference>
<evidence type="ECO:0000313" key="2">
    <source>
        <dbReference type="Proteomes" id="UP000285201"/>
    </source>
</evidence>
<evidence type="ECO:0000313" key="1">
    <source>
        <dbReference type="EMBL" id="RHL71217.1"/>
    </source>
</evidence>
<gene>
    <name evidence="1" type="ORF">DW007_03475</name>
</gene>
<accession>A0A415MED6</accession>
<name>A0A415MED6_9FIRM</name>
<organism evidence="1 2">
    <name type="scientific">Lachnospira eligens</name>
    <dbReference type="NCBI Taxonomy" id="39485"/>
    <lineage>
        <taxon>Bacteria</taxon>
        <taxon>Bacillati</taxon>
        <taxon>Bacillota</taxon>
        <taxon>Clostridia</taxon>
        <taxon>Lachnospirales</taxon>
        <taxon>Lachnospiraceae</taxon>
        <taxon>Lachnospira</taxon>
    </lineage>
</organism>
<protein>
    <submittedName>
        <fullName evidence="1">Uncharacterized protein</fullName>
    </submittedName>
</protein>
<dbReference type="AlphaFoldDB" id="A0A415MED6"/>